<dbReference type="OrthoDB" id="3649348at2759"/>
<reference evidence="1" key="1">
    <citation type="submission" date="2018-12" db="EMBL/GenBank/DDBJ databases">
        <authorList>
            <person name="Syme R.A."/>
            <person name="Farfan-Caceres L."/>
            <person name="Lichtenzveig J."/>
        </authorList>
    </citation>
    <scope>NUCLEOTIDE SEQUENCE</scope>
    <source>
        <strain evidence="1">Al4</strain>
    </source>
</reference>
<gene>
    <name evidence="1" type="ORF">EKO04_006986</name>
</gene>
<reference evidence="1" key="2">
    <citation type="submission" date="2020-09" db="EMBL/GenBank/DDBJ databases">
        <title>Reference genome assembly for Australian Ascochyta lentis isolate Al4.</title>
        <authorList>
            <person name="Lee R.C."/>
            <person name="Farfan-Caceres L.M."/>
            <person name="Debler J.W."/>
            <person name="Williams A.H."/>
            <person name="Henares B.M."/>
        </authorList>
    </citation>
    <scope>NUCLEOTIDE SEQUENCE</scope>
    <source>
        <strain evidence="1">Al4</strain>
    </source>
</reference>
<keyword evidence="2" id="KW-1185">Reference proteome</keyword>
<dbReference type="EMBL" id="RZGK01000012">
    <property type="protein sequence ID" value="KAF9694987.1"/>
    <property type="molecule type" value="Genomic_DNA"/>
</dbReference>
<organism evidence="1 2">
    <name type="scientific">Ascochyta lentis</name>
    <dbReference type="NCBI Taxonomy" id="205686"/>
    <lineage>
        <taxon>Eukaryota</taxon>
        <taxon>Fungi</taxon>
        <taxon>Dikarya</taxon>
        <taxon>Ascomycota</taxon>
        <taxon>Pezizomycotina</taxon>
        <taxon>Dothideomycetes</taxon>
        <taxon>Pleosporomycetidae</taxon>
        <taxon>Pleosporales</taxon>
        <taxon>Pleosporineae</taxon>
        <taxon>Didymellaceae</taxon>
        <taxon>Ascochyta</taxon>
    </lineage>
</organism>
<dbReference type="Proteomes" id="UP000651452">
    <property type="component" value="Unassembled WGS sequence"/>
</dbReference>
<evidence type="ECO:0000313" key="2">
    <source>
        <dbReference type="Proteomes" id="UP000651452"/>
    </source>
</evidence>
<protein>
    <submittedName>
        <fullName evidence="1">Uncharacterized protein</fullName>
    </submittedName>
</protein>
<evidence type="ECO:0000313" key="1">
    <source>
        <dbReference type="EMBL" id="KAF9694987.1"/>
    </source>
</evidence>
<proteinExistence type="predicted"/>
<comment type="caution">
    <text evidence="1">The sequence shown here is derived from an EMBL/GenBank/DDBJ whole genome shotgun (WGS) entry which is preliminary data.</text>
</comment>
<name>A0A8H7MIU8_9PLEO</name>
<sequence>MPAIPIVVCGRSPEIAHKVEKDLQPEYNVVRIVLSPEADINEIPSLLAGENAPVAVALGGAFDDATVDSMREAASKAGDVVWLRVDKSRVSEMPSMEDKEVFGAALAKRIKASLQEHKVGQDSGKKSGVYLF</sequence>
<dbReference type="AlphaFoldDB" id="A0A8H7MIU8"/>
<accession>A0A8H7MIU8</accession>